<accession>B1ZE09</accession>
<dbReference type="AlphaFoldDB" id="B1ZE09"/>
<evidence type="ECO:0000313" key="3">
    <source>
        <dbReference type="Proteomes" id="UP000007136"/>
    </source>
</evidence>
<sequence>MRRSPQPLAAAASTPSSAPCHPHPVRTAKHQLAALLAGAHHVPERARVAAFLEDAATQLIDNPFPSARAAAARSIWAGRGFDLRAMGAEIAGLADLLGALAALPASEPLIEEVARSGPHTASVFLSADRGRVVGVALYGKPGTALPGFTPPRTRRRTRSPAASAQLDLFADLR</sequence>
<dbReference type="KEGG" id="mpo:Mpop_4296"/>
<proteinExistence type="predicted"/>
<evidence type="ECO:0000313" key="2">
    <source>
        <dbReference type="EMBL" id="ACB82402.1"/>
    </source>
</evidence>
<dbReference type="HOGENOM" id="CLU_1711114_0_0_5"/>
<dbReference type="EMBL" id="CP001029">
    <property type="protein sequence ID" value="ACB82402.1"/>
    <property type="molecule type" value="Genomic_DNA"/>
</dbReference>
<dbReference type="eggNOG" id="ENOG502ZYUC">
    <property type="taxonomic scope" value="Bacteria"/>
</dbReference>
<name>B1ZE09_METPB</name>
<feature type="region of interest" description="Disordered" evidence="1">
    <location>
        <begin position="1"/>
        <end position="24"/>
    </location>
</feature>
<evidence type="ECO:0000256" key="1">
    <source>
        <dbReference type="SAM" id="MobiDB-lite"/>
    </source>
</evidence>
<protein>
    <submittedName>
        <fullName evidence="2">Uncharacterized protein</fullName>
    </submittedName>
</protein>
<dbReference type="Proteomes" id="UP000007136">
    <property type="component" value="Chromosome"/>
</dbReference>
<gene>
    <name evidence="2" type="ordered locus">Mpop_4296</name>
</gene>
<dbReference type="RefSeq" id="WP_012456009.1">
    <property type="nucleotide sequence ID" value="NC_010725.1"/>
</dbReference>
<reference evidence="2" key="1">
    <citation type="submission" date="2008-04" db="EMBL/GenBank/DDBJ databases">
        <title>Complete sequence of chromosome of Methylobacterium populi BJ001.</title>
        <authorList>
            <consortium name="US DOE Joint Genome Institute"/>
            <person name="Copeland A."/>
            <person name="Lucas S."/>
            <person name="Lapidus A."/>
            <person name="Glavina del Rio T."/>
            <person name="Dalin E."/>
            <person name="Tice H."/>
            <person name="Bruce D."/>
            <person name="Goodwin L."/>
            <person name="Pitluck S."/>
            <person name="Chertkov O."/>
            <person name="Brettin T."/>
            <person name="Detter J.C."/>
            <person name="Han C."/>
            <person name="Kuske C.R."/>
            <person name="Schmutz J."/>
            <person name="Larimer F."/>
            <person name="Land M."/>
            <person name="Hauser L."/>
            <person name="Kyrpides N."/>
            <person name="Mikhailova N."/>
            <person name="Marx C."/>
            <person name="Richardson P."/>
        </authorList>
    </citation>
    <scope>NUCLEOTIDE SEQUENCE [LARGE SCALE GENOMIC DNA]</scope>
    <source>
        <strain evidence="2">BJ001</strain>
    </source>
</reference>
<feature type="compositionally biased region" description="Low complexity" evidence="1">
    <location>
        <begin position="1"/>
        <end position="19"/>
    </location>
</feature>
<organism evidence="2 3">
    <name type="scientific">Methylorubrum populi (strain ATCC BAA-705 / NCIMB 13946 / BJ001)</name>
    <name type="common">Methylobacterium populi</name>
    <dbReference type="NCBI Taxonomy" id="441620"/>
    <lineage>
        <taxon>Bacteria</taxon>
        <taxon>Pseudomonadati</taxon>
        <taxon>Pseudomonadota</taxon>
        <taxon>Alphaproteobacteria</taxon>
        <taxon>Hyphomicrobiales</taxon>
        <taxon>Methylobacteriaceae</taxon>
        <taxon>Methylorubrum</taxon>
    </lineage>
</organism>